<feature type="compositionally biased region" description="Polar residues" evidence="5">
    <location>
        <begin position="1"/>
        <end position="16"/>
    </location>
</feature>
<dbReference type="PANTHER" id="PTHR13531">
    <property type="entry name" value="GEO07735P1-RELATED-RELATED"/>
    <property type="match status" value="1"/>
</dbReference>
<keyword evidence="2 6" id="KW-0812">Transmembrane</keyword>
<evidence type="ECO:0000256" key="6">
    <source>
        <dbReference type="SAM" id="Phobius"/>
    </source>
</evidence>
<evidence type="ECO:0000313" key="7">
    <source>
        <dbReference type="EMBL" id="CAG5131564.1"/>
    </source>
</evidence>
<dbReference type="GO" id="GO:1905515">
    <property type="term" value="P:non-motile cilium assembly"/>
    <property type="evidence" value="ECO:0007669"/>
    <property type="project" value="TreeGrafter"/>
</dbReference>
<dbReference type="AlphaFoldDB" id="A0A8S3ZPM3"/>
<dbReference type="EMBL" id="CAJHNH020004757">
    <property type="protein sequence ID" value="CAG5131564.1"/>
    <property type="molecule type" value="Genomic_DNA"/>
</dbReference>
<name>A0A8S3ZPM3_9EUPU</name>
<feature type="transmembrane region" description="Helical" evidence="6">
    <location>
        <begin position="67"/>
        <end position="87"/>
    </location>
</feature>
<comment type="caution">
    <text evidence="7">The sequence shown here is derived from an EMBL/GenBank/DDBJ whole genome shotgun (WGS) entry which is preliminary data.</text>
</comment>
<evidence type="ECO:0000256" key="5">
    <source>
        <dbReference type="SAM" id="MobiDB-lite"/>
    </source>
</evidence>
<evidence type="ECO:0000256" key="4">
    <source>
        <dbReference type="ARBA" id="ARBA00023136"/>
    </source>
</evidence>
<keyword evidence="4 6" id="KW-0472">Membrane</keyword>
<evidence type="ECO:0000256" key="2">
    <source>
        <dbReference type="ARBA" id="ARBA00022692"/>
    </source>
</evidence>
<dbReference type="PANTHER" id="PTHR13531:SF0">
    <property type="entry name" value="GEO07735P1-RELATED"/>
    <property type="match status" value="1"/>
</dbReference>
<protein>
    <recommendedName>
        <fullName evidence="9">Transmembrane protein 216</fullName>
    </recommendedName>
</protein>
<proteinExistence type="predicted"/>
<keyword evidence="3 6" id="KW-1133">Transmembrane helix</keyword>
<dbReference type="GO" id="GO:0035869">
    <property type="term" value="C:ciliary transition zone"/>
    <property type="evidence" value="ECO:0007669"/>
    <property type="project" value="TreeGrafter"/>
</dbReference>
<comment type="subcellular location">
    <subcellularLocation>
        <location evidence="1">Membrane</location>
        <topology evidence="1">Multi-pass membrane protein</topology>
    </subcellularLocation>
</comment>
<dbReference type="Pfam" id="PF09799">
    <property type="entry name" value="Transmemb_17"/>
    <property type="match status" value="1"/>
</dbReference>
<feature type="transmembrane region" description="Helical" evidence="6">
    <location>
        <begin position="132"/>
        <end position="154"/>
    </location>
</feature>
<accession>A0A8S3ZPM3</accession>
<dbReference type="InterPro" id="IPR019184">
    <property type="entry name" value="Uncharacterised_TM-17"/>
</dbReference>
<reference evidence="7" key="1">
    <citation type="submission" date="2021-04" db="EMBL/GenBank/DDBJ databases">
        <authorList>
            <consortium name="Molecular Ecology Group"/>
        </authorList>
    </citation>
    <scope>NUCLEOTIDE SEQUENCE</scope>
</reference>
<gene>
    <name evidence="7" type="ORF">CUNI_LOCUS17122</name>
</gene>
<sequence>MANGQAQTLSTSNPQQPRKGRSQVVRSSLPYQILLYLNGWYFAFFFVCEILLFVFKGQTLPYASNVLAAEIILLFLLAIVEALRLFFGQKGNLTEQIVGVLVCVILSIPTVFGVLFYLLWQTYVLRVEIILTAIQLFFIGMEFILSIISIITFAKGSQ</sequence>
<evidence type="ECO:0000256" key="3">
    <source>
        <dbReference type="ARBA" id="ARBA00022989"/>
    </source>
</evidence>
<evidence type="ECO:0008006" key="9">
    <source>
        <dbReference type="Google" id="ProtNLM"/>
    </source>
</evidence>
<dbReference type="OrthoDB" id="262535at2759"/>
<feature type="transmembrane region" description="Helical" evidence="6">
    <location>
        <begin position="99"/>
        <end position="120"/>
    </location>
</feature>
<keyword evidence="8" id="KW-1185">Reference proteome</keyword>
<evidence type="ECO:0000313" key="8">
    <source>
        <dbReference type="Proteomes" id="UP000678393"/>
    </source>
</evidence>
<dbReference type="GO" id="GO:0016020">
    <property type="term" value="C:membrane"/>
    <property type="evidence" value="ECO:0007669"/>
    <property type="project" value="UniProtKB-SubCell"/>
</dbReference>
<dbReference type="Proteomes" id="UP000678393">
    <property type="component" value="Unassembled WGS sequence"/>
</dbReference>
<evidence type="ECO:0000256" key="1">
    <source>
        <dbReference type="ARBA" id="ARBA00004141"/>
    </source>
</evidence>
<organism evidence="7 8">
    <name type="scientific">Candidula unifasciata</name>
    <dbReference type="NCBI Taxonomy" id="100452"/>
    <lineage>
        <taxon>Eukaryota</taxon>
        <taxon>Metazoa</taxon>
        <taxon>Spiralia</taxon>
        <taxon>Lophotrochozoa</taxon>
        <taxon>Mollusca</taxon>
        <taxon>Gastropoda</taxon>
        <taxon>Heterobranchia</taxon>
        <taxon>Euthyneura</taxon>
        <taxon>Panpulmonata</taxon>
        <taxon>Eupulmonata</taxon>
        <taxon>Stylommatophora</taxon>
        <taxon>Helicina</taxon>
        <taxon>Helicoidea</taxon>
        <taxon>Geomitridae</taxon>
        <taxon>Candidula</taxon>
    </lineage>
</organism>
<feature type="transmembrane region" description="Helical" evidence="6">
    <location>
        <begin position="33"/>
        <end position="55"/>
    </location>
</feature>
<feature type="region of interest" description="Disordered" evidence="5">
    <location>
        <begin position="1"/>
        <end position="21"/>
    </location>
</feature>